<evidence type="ECO:0000313" key="2">
    <source>
        <dbReference type="EMBL" id="AGY58601.1"/>
    </source>
</evidence>
<evidence type="ECO:0000256" key="1">
    <source>
        <dbReference type="SAM" id="Phobius"/>
    </source>
</evidence>
<sequence>MGSVGLGRSAEPPPGGEFAWERAWLAGLELDRVAELPWFCLFFLLFFLDMLDLVFVSGRGTVESSRIEGIEQRGGAHPVRFDPK</sequence>
<evidence type="ECO:0000313" key="3">
    <source>
        <dbReference type="Proteomes" id="UP000017396"/>
    </source>
</evidence>
<proteinExistence type="predicted"/>
<feature type="transmembrane region" description="Helical" evidence="1">
    <location>
        <begin position="36"/>
        <end position="56"/>
    </location>
</feature>
<dbReference type="STRING" id="1183438.GKIL_2355"/>
<dbReference type="Proteomes" id="UP000017396">
    <property type="component" value="Chromosome"/>
</dbReference>
<protein>
    <submittedName>
        <fullName evidence="2">Uncharacterized protein</fullName>
    </submittedName>
</protein>
<dbReference type="HOGENOM" id="CLU_2522850_0_0_3"/>
<gene>
    <name evidence="2" type="ORF">GKIL_2355</name>
</gene>
<keyword evidence="1" id="KW-0472">Membrane</keyword>
<keyword evidence="1" id="KW-1133">Transmembrane helix</keyword>
<accession>U5QI41</accession>
<dbReference type="EMBL" id="CP003587">
    <property type="protein sequence ID" value="AGY58601.1"/>
    <property type="molecule type" value="Genomic_DNA"/>
</dbReference>
<dbReference type="AlphaFoldDB" id="U5QI41"/>
<keyword evidence="3" id="KW-1185">Reference proteome</keyword>
<organism evidence="2 3">
    <name type="scientific">Gloeobacter kilaueensis (strain ATCC BAA-2537 / CCAP 1431/1 / ULC 316 / JS1)</name>
    <dbReference type="NCBI Taxonomy" id="1183438"/>
    <lineage>
        <taxon>Bacteria</taxon>
        <taxon>Bacillati</taxon>
        <taxon>Cyanobacteriota</taxon>
        <taxon>Cyanophyceae</taxon>
        <taxon>Gloeobacterales</taxon>
        <taxon>Gloeobacteraceae</taxon>
        <taxon>Gloeobacter</taxon>
    </lineage>
</organism>
<keyword evidence="1" id="KW-0812">Transmembrane</keyword>
<dbReference type="KEGG" id="glj:GKIL_2355"/>
<name>U5QI41_GLOK1</name>
<reference evidence="2 3" key="1">
    <citation type="journal article" date="2013" name="PLoS ONE">
        <title>Cultivation and Complete Genome Sequencing of Gloeobacter kilaueensis sp. nov., from a Lava Cave in Kilauea Caldera, Hawai'i.</title>
        <authorList>
            <person name="Saw J.H."/>
            <person name="Schatz M."/>
            <person name="Brown M.V."/>
            <person name="Kunkel D.D."/>
            <person name="Foster J.S."/>
            <person name="Shick H."/>
            <person name="Christensen S."/>
            <person name="Hou S."/>
            <person name="Wan X."/>
            <person name="Donachie S.P."/>
        </authorList>
    </citation>
    <scope>NUCLEOTIDE SEQUENCE [LARGE SCALE GENOMIC DNA]</scope>
    <source>
        <strain evidence="3">JS</strain>
    </source>
</reference>